<keyword evidence="1" id="KW-0812">Transmembrane</keyword>
<feature type="transmembrane region" description="Helical" evidence="1">
    <location>
        <begin position="75"/>
        <end position="95"/>
    </location>
</feature>
<feature type="domain" description="DUF4126" evidence="2">
    <location>
        <begin position="8"/>
        <end position="180"/>
    </location>
</feature>
<proteinExistence type="predicted"/>
<gene>
    <name evidence="3" type="ORF">HNV10_04625</name>
</gene>
<dbReference type="Proteomes" id="UP000805085">
    <property type="component" value="Unassembled WGS sequence"/>
</dbReference>
<keyword evidence="4" id="KW-1185">Reference proteome</keyword>
<comment type="caution">
    <text evidence="3">The sequence shown here is derived from an EMBL/GenBank/DDBJ whole genome shotgun (WGS) entry which is preliminary data.</text>
</comment>
<evidence type="ECO:0000256" key="1">
    <source>
        <dbReference type="SAM" id="Phobius"/>
    </source>
</evidence>
<feature type="transmembrane region" description="Helical" evidence="1">
    <location>
        <begin position="6"/>
        <end position="32"/>
    </location>
</feature>
<dbReference type="InterPro" id="IPR025196">
    <property type="entry name" value="DUF4126"/>
</dbReference>
<evidence type="ECO:0000313" key="3">
    <source>
        <dbReference type="EMBL" id="NRD22513.1"/>
    </source>
</evidence>
<evidence type="ECO:0000313" key="4">
    <source>
        <dbReference type="Proteomes" id="UP000805085"/>
    </source>
</evidence>
<dbReference type="EMBL" id="JABRWQ010000002">
    <property type="protein sequence ID" value="NRD22513.1"/>
    <property type="molecule type" value="Genomic_DNA"/>
</dbReference>
<sequence length="193" mass="20419">MTETILSIFLGVGLAASVGFRVFLPLFALSLAAYFNVWELNESWLWIGSTTALITLGIATLVEIVAYYIPVIDNALDTIAIPLATIAGTAVMVSTVADLSPVITWALAIIAGGGTAAAVKSSASATRLGSTVSTAGFGNPIVSTIETGTSIIMSIISIFMPILAIVFVLFIFYLIFKLYRKIRPNKTKPPNTN</sequence>
<feature type="transmembrane region" description="Helical" evidence="1">
    <location>
        <begin position="151"/>
        <end position="176"/>
    </location>
</feature>
<organism evidence="3 4">
    <name type="scientific">Winogradskyella litoriviva</name>
    <dbReference type="NCBI Taxonomy" id="1220182"/>
    <lineage>
        <taxon>Bacteria</taxon>
        <taxon>Pseudomonadati</taxon>
        <taxon>Bacteroidota</taxon>
        <taxon>Flavobacteriia</taxon>
        <taxon>Flavobacteriales</taxon>
        <taxon>Flavobacteriaceae</taxon>
        <taxon>Winogradskyella</taxon>
    </lineage>
</organism>
<evidence type="ECO:0000259" key="2">
    <source>
        <dbReference type="Pfam" id="PF13548"/>
    </source>
</evidence>
<protein>
    <submittedName>
        <fullName evidence="3">DUF4126 domain-containing protein</fullName>
    </submittedName>
</protein>
<dbReference type="Pfam" id="PF13548">
    <property type="entry name" value="DUF4126"/>
    <property type="match status" value="1"/>
</dbReference>
<feature type="transmembrane region" description="Helical" evidence="1">
    <location>
        <begin position="44"/>
        <end position="69"/>
    </location>
</feature>
<keyword evidence="1" id="KW-1133">Transmembrane helix</keyword>
<name>A0ABX2E1Z7_9FLAO</name>
<dbReference type="RefSeq" id="WP_173300185.1">
    <property type="nucleotide sequence ID" value="NZ_JABRWQ010000002.1"/>
</dbReference>
<keyword evidence="1" id="KW-0472">Membrane</keyword>
<accession>A0ABX2E1Z7</accession>
<reference evidence="3 4" key="1">
    <citation type="journal article" date="2015" name="Int. J. Syst. Evol. Microbiol.">
        <title>Winogradskyella litoriviva sp. nov., isolated from coastal seawater.</title>
        <authorList>
            <person name="Nedashkovskaya O.I."/>
            <person name="Kukhlevskiy A.D."/>
            <person name="Zhukova N.V."/>
            <person name="Kim S.J."/>
            <person name="Rhee S.K."/>
            <person name="Mikhailov V.V."/>
        </authorList>
    </citation>
    <scope>NUCLEOTIDE SEQUENCE [LARGE SCALE GENOMIC DNA]</scope>
    <source>
        <strain evidence="3 4">KMM6491</strain>
    </source>
</reference>